<dbReference type="Gene3D" id="3.40.50.10930">
    <property type="match status" value="1"/>
</dbReference>
<dbReference type="PIRSF" id="PIRSF000980">
    <property type="entry name" value="RecC"/>
    <property type="match status" value="1"/>
</dbReference>
<evidence type="ECO:0000256" key="10">
    <source>
        <dbReference type="HAMAP-Rule" id="MF_01486"/>
    </source>
</evidence>
<evidence type="ECO:0000256" key="9">
    <source>
        <dbReference type="ARBA" id="ARBA00023204"/>
    </source>
</evidence>
<protein>
    <recommendedName>
        <fullName evidence="10">RecBCD enzyme subunit RecC</fullName>
    </recommendedName>
    <alternativeName>
        <fullName evidence="10">Exonuclease V subunit RecC</fullName>
        <shortName evidence="10">ExoV subunit RecC</shortName>
    </alternativeName>
    <alternativeName>
        <fullName evidence="10">Helicase/nuclease RecBCD subunit RecC</fullName>
    </alternativeName>
</protein>
<comment type="miscellaneous">
    <text evidence="10">In the RecBCD complex, RecB has a slow 3'-5' helicase, an exonuclease activity and loads RecA onto ssDNA, RecD has a fast 5'-3' helicase activity, while RecC stimulates the ATPase and processivity of the RecB helicase and contributes to recognition of the Chi site.</text>
</comment>
<dbReference type="GO" id="GO:0003677">
    <property type="term" value="F:DNA binding"/>
    <property type="evidence" value="ECO:0007669"/>
    <property type="project" value="UniProtKB-UniRule"/>
</dbReference>
<dbReference type="PANTHER" id="PTHR30591:SF1">
    <property type="entry name" value="RECBCD ENZYME SUBUNIT RECC"/>
    <property type="match status" value="1"/>
</dbReference>
<evidence type="ECO:0000313" key="13">
    <source>
        <dbReference type="Proteomes" id="UP000199420"/>
    </source>
</evidence>
<dbReference type="InterPro" id="IPR011335">
    <property type="entry name" value="Restrct_endonuc-II-like"/>
</dbReference>
<dbReference type="SUPFAM" id="SSF52540">
    <property type="entry name" value="P-loop containing nucleoside triphosphate hydrolases"/>
    <property type="match status" value="2"/>
</dbReference>
<dbReference type="InterPro" id="IPR027417">
    <property type="entry name" value="P-loop_NTPase"/>
</dbReference>
<dbReference type="SUPFAM" id="SSF52980">
    <property type="entry name" value="Restriction endonuclease-like"/>
    <property type="match status" value="1"/>
</dbReference>
<dbReference type="Gene3D" id="1.10.10.160">
    <property type="match status" value="1"/>
</dbReference>
<keyword evidence="13" id="KW-1185">Reference proteome</keyword>
<dbReference type="PANTHER" id="PTHR30591">
    <property type="entry name" value="RECBCD ENZYME SUBUNIT RECC"/>
    <property type="match status" value="1"/>
</dbReference>
<keyword evidence="4 10" id="KW-0378">Hydrolase</keyword>
<evidence type="ECO:0000259" key="11">
    <source>
        <dbReference type="Pfam" id="PF17946"/>
    </source>
</evidence>
<keyword evidence="9 10" id="KW-0234">DNA repair</keyword>
<dbReference type="Pfam" id="PF17946">
    <property type="entry name" value="RecC_C"/>
    <property type="match status" value="1"/>
</dbReference>
<keyword evidence="2 10" id="KW-0547">Nucleotide-binding</keyword>
<reference evidence="12 13" key="1">
    <citation type="submission" date="2016-10" db="EMBL/GenBank/DDBJ databases">
        <authorList>
            <person name="de Groot N.N."/>
        </authorList>
    </citation>
    <scope>NUCLEOTIDE SEQUENCE [LARGE SCALE GENOMIC DNA]</scope>
    <source>
        <strain evidence="12 13">DSM 26515</strain>
    </source>
</reference>
<evidence type="ECO:0000256" key="1">
    <source>
        <dbReference type="ARBA" id="ARBA00022722"/>
    </source>
</evidence>
<evidence type="ECO:0000256" key="5">
    <source>
        <dbReference type="ARBA" id="ARBA00022806"/>
    </source>
</evidence>
<gene>
    <name evidence="10" type="primary">recC</name>
    <name evidence="12" type="ORF">SAMN04487997_1184</name>
</gene>
<keyword evidence="6 10" id="KW-0269">Exonuclease</keyword>
<dbReference type="GO" id="GO:0005524">
    <property type="term" value="F:ATP binding"/>
    <property type="evidence" value="ECO:0007669"/>
    <property type="project" value="UniProtKB-UniRule"/>
</dbReference>
<dbReference type="Proteomes" id="UP000199420">
    <property type="component" value="Unassembled WGS sequence"/>
</dbReference>
<name>A0A1H6SAH4_9GAMM</name>
<dbReference type="OrthoDB" id="9762834at2"/>
<dbReference type="NCBIfam" id="TIGR01450">
    <property type="entry name" value="recC"/>
    <property type="match status" value="1"/>
</dbReference>
<comment type="subunit">
    <text evidence="10">Heterotrimer of RecB, RecC and RecD. All subunits contribute to DNA-binding.</text>
</comment>
<evidence type="ECO:0000256" key="2">
    <source>
        <dbReference type="ARBA" id="ARBA00022741"/>
    </source>
</evidence>
<dbReference type="Pfam" id="PF04257">
    <property type="entry name" value="Exonuc_V_gamma"/>
    <property type="match status" value="1"/>
</dbReference>
<feature type="domain" description="RecC C-terminal" evidence="11">
    <location>
        <begin position="837"/>
        <end position="1092"/>
    </location>
</feature>
<evidence type="ECO:0000256" key="4">
    <source>
        <dbReference type="ARBA" id="ARBA00022801"/>
    </source>
</evidence>
<dbReference type="EMBL" id="FNYC01000002">
    <property type="protein sequence ID" value="SEI61020.1"/>
    <property type="molecule type" value="Genomic_DNA"/>
</dbReference>
<comment type="similarity">
    <text evidence="10">Belongs to the RecC family.</text>
</comment>
<dbReference type="GO" id="GO:0008854">
    <property type="term" value="F:exodeoxyribonuclease V activity"/>
    <property type="evidence" value="ECO:0007669"/>
    <property type="project" value="InterPro"/>
</dbReference>
<dbReference type="RefSeq" id="WP_091334644.1">
    <property type="nucleotide sequence ID" value="NZ_FNYC01000002.1"/>
</dbReference>
<comment type="function">
    <text evidence="10">A helicase/nuclease that prepares dsDNA breaks (DSB) for recombinational DNA repair. Binds to DSBs and unwinds DNA via a highly rapid and processive ATP-dependent bidirectional helicase activity. Unwinds dsDNA until it encounters a Chi (crossover hotspot instigator) sequence from the 3' direction. Cuts ssDNA a few nucleotides 3' to the Chi site. The properties and activities of the enzyme are changed at Chi. The Chi-altered holoenzyme produces a long 3'-ssDNA overhang and facilitates RecA-binding to the ssDNA for homologous DNA recombination and repair. Holoenzyme degrades any linearized DNA that is unable to undergo homologous recombination. In the holoenzyme this subunit recognizes the wild-type Chi sequence, and when added to isolated RecB increases its ATP-dependent helicase processivity.</text>
</comment>
<keyword evidence="7 10" id="KW-0067">ATP-binding</keyword>
<keyword evidence="8 10" id="KW-0238">DNA-binding</keyword>
<evidence type="ECO:0000256" key="6">
    <source>
        <dbReference type="ARBA" id="ARBA00022839"/>
    </source>
</evidence>
<evidence type="ECO:0000256" key="7">
    <source>
        <dbReference type="ARBA" id="ARBA00022840"/>
    </source>
</evidence>
<dbReference type="GO" id="GO:0000724">
    <property type="term" value="P:double-strand break repair via homologous recombination"/>
    <property type="evidence" value="ECO:0007669"/>
    <property type="project" value="UniProtKB-UniRule"/>
</dbReference>
<keyword evidence="1 10" id="KW-0540">Nuclease</keyword>
<keyword evidence="3 10" id="KW-0227">DNA damage</keyword>
<dbReference type="HAMAP" id="MF_01486">
    <property type="entry name" value="RecC"/>
    <property type="match status" value="1"/>
</dbReference>
<keyword evidence="5 10" id="KW-0347">Helicase</keyword>
<dbReference type="GO" id="GO:0009338">
    <property type="term" value="C:exodeoxyribonuclease V complex"/>
    <property type="evidence" value="ECO:0007669"/>
    <property type="project" value="InterPro"/>
</dbReference>
<dbReference type="InterPro" id="IPR006697">
    <property type="entry name" value="RecC"/>
</dbReference>
<dbReference type="AlphaFoldDB" id="A0A1H6SAH4"/>
<evidence type="ECO:0000256" key="3">
    <source>
        <dbReference type="ARBA" id="ARBA00022763"/>
    </source>
</evidence>
<accession>A0A1H6SAH4</accession>
<organism evidence="12 13">
    <name type="scientific">Frateuria terrea</name>
    <dbReference type="NCBI Taxonomy" id="529704"/>
    <lineage>
        <taxon>Bacteria</taxon>
        <taxon>Pseudomonadati</taxon>
        <taxon>Pseudomonadota</taxon>
        <taxon>Gammaproteobacteria</taxon>
        <taxon>Lysobacterales</taxon>
        <taxon>Rhodanobacteraceae</taxon>
        <taxon>Frateuria</taxon>
    </lineage>
</organism>
<sequence>MSDMAAFSPDDLTRGLSVIRASRLEALLDPLVALLDAAPPANVLAPQTVIAAHPGMRHWLAGALAGKRGSGGIVANLRITLPSTWLDELALAVLDSAAVALAPFRRDRLRWRIHELLPGIDDPQVRAYLDSGDAARRRYQLADRLARLYTQYLTYRPDWLQAWERGRDDIPEPTFMAPLWRQLHVAIGTPHRGERVHALVRELARHPEKQATFEPLHIFGVSHLAPAELDLLRAVAQVRPVVLYVPDPCREYWAGLRGERAQLRELARRTDFTEDSERFFQQLGHPLLADWGRMGQHFMLNLQEVDDAIRMDVRHWQDERPIEGGGLLQRLQESLRQLDPARTAPLAGGYATAMVDRSLRIHLCHTRLRELEVLRDVLLQELSERPELKPSDIVVMAPDIQAYVPLLPVVFGEPGRAHGPLPYHLADVAVARTHPMLEAFSRLLGISDARLGAPELLDLLEVPEIARALALCEGDRETLTRWLRQSRVAWALDGEHRARFGVPPIEETTFAWGMDRLLAGYAMGDDAAGQGEAWSLPDGELWPVEGVHGPQAQVLGALDRLLLELAALQRDAAQPRTASAWATRLEQLLDALFRIDARDGQAVEALALLRRFIQATAAETADCGLDPLLDFVVVRDVLRERLAAAPERQRFLLGGVTFCGMVPQRAIPFEVVAVLGLNDGEFPRNASDAGLDLMARHRRLGDRDVRNDDRYLFLETVMAAREVLHLSYLAEGVRDGKPRNPAAPLAELMQFLDEQAHLRAVDADIDEQPLPPGTTRKFRRPWRVRHPLQPFDARYFDGSDPRLCCYDAGFAAMRAGAEAPRPFLDGAPVQEAAAEAAPIPLREVRAWFRDPSRQVLAGQLHVRLDALEDDRLQGRERLSDDIPALERVSQQLFFEALGNRFELHEQAPAWLRLSGLLPPGRLGVEAWMKERAKVQVLLARAADHPLFAGALPHRTPVTLLEPVVGLLVEGTLDRVWSTGEARWQFDVYPGKAEDKLGFRERVPFFIEWALLRLVTEPATPVRACLLADGDEHAWESMFNDWDDAYRTAGLQTAQAMREDLAARVRALLDLWRQAQCHPLPYFPRTSWAALDERPDRAQQTWAGSFGHPGERDYAPGYAWLLAGDADFSPGQPAFVELQAFAERLRHLINLHVAVAA</sequence>
<dbReference type="InterPro" id="IPR013986">
    <property type="entry name" value="DExx_box_DNA_helicase_dom_sf"/>
</dbReference>
<dbReference type="GO" id="GO:0003678">
    <property type="term" value="F:DNA helicase activity"/>
    <property type="evidence" value="ECO:0007669"/>
    <property type="project" value="UniProtKB-UniRule"/>
</dbReference>
<proteinExistence type="inferred from homology"/>
<dbReference type="InterPro" id="IPR041500">
    <property type="entry name" value="RecC_C"/>
</dbReference>
<dbReference type="Gene3D" id="3.40.50.300">
    <property type="entry name" value="P-loop containing nucleotide triphosphate hydrolases"/>
    <property type="match status" value="2"/>
</dbReference>
<evidence type="ECO:0000313" key="12">
    <source>
        <dbReference type="EMBL" id="SEI61020.1"/>
    </source>
</evidence>
<dbReference type="STRING" id="529704.SAMN02927913_1099"/>
<evidence type="ECO:0000256" key="8">
    <source>
        <dbReference type="ARBA" id="ARBA00023125"/>
    </source>
</evidence>